<keyword evidence="3 8" id="KW-0853">WD repeat</keyword>
<dbReference type="PROSITE" id="PS50082">
    <property type="entry name" value="WD_REPEATS_2"/>
    <property type="match status" value="5"/>
</dbReference>
<dbReference type="PANTHER" id="PTHR19877:SF1">
    <property type="entry name" value="EUKARYOTIC TRANSLATION INITIATION FACTOR 3 SUBUNIT I"/>
    <property type="match status" value="1"/>
</dbReference>
<dbReference type="GO" id="GO:0033290">
    <property type="term" value="C:eukaryotic 48S preinitiation complex"/>
    <property type="evidence" value="ECO:0007669"/>
    <property type="project" value="UniProtKB-UniRule"/>
</dbReference>
<gene>
    <name evidence="9" type="ORF">OMED0930_LOCUS3931</name>
</gene>
<comment type="subunit">
    <text evidence="7">Component of the eukaryotic translation initiation factor 3 (eIF-3) complex.</text>
</comment>
<dbReference type="InterPro" id="IPR027525">
    <property type="entry name" value="eIF3i"/>
</dbReference>
<dbReference type="PRINTS" id="PR00320">
    <property type="entry name" value="GPROTEINBRPT"/>
</dbReference>
<sequence>MRPILLKGHERPLTFIKYNREGDLLFTCAKDHHPTLWYGDDGERVGTYVGHNGAVWTCDVTDDSKTLITGSADTTCKLWDVETGECFFTFEFDQPVRAVALNIGGTRLAITTDPFMGVPSAIHVVELAKNRAEQSSDVVKRIEGPQGRITRVMWGPLNQTIITGGEDGMIRSWDVETGEVVNMSQDHSKQVQHLAMSDDKSHFISASLDKTAKVFDSETLECLKTYSADRPVNAAVLSPIRDHIVLGGGQDAMSVTTTSSKAGKFDSKIYHKIFEEEIGGIRGHFGPINALAFNPDGRSFTSGGEDGYVRIHPLDQEYFAIK</sequence>
<comment type="similarity">
    <text evidence="7">Belongs to the eIF-3 subunit I family.</text>
</comment>
<keyword evidence="4" id="KW-0677">Repeat</keyword>
<feature type="repeat" description="WD" evidence="8">
    <location>
        <begin position="142"/>
        <end position="183"/>
    </location>
</feature>
<feature type="repeat" description="WD" evidence="8">
    <location>
        <begin position="184"/>
        <end position="225"/>
    </location>
</feature>
<keyword evidence="2 7" id="KW-0396">Initiation factor</keyword>
<dbReference type="InterPro" id="IPR020472">
    <property type="entry name" value="WD40_PAC1"/>
</dbReference>
<evidence type="ECO:0000256" key="1">
    <source>
        <dbReference type="ARBA" id="ARBA00022490"/>
    </source>
</evidence>
<evidence type="ECO:0000313" key="9">
    <source>
        <dbReference type="EMBL" id="CAD8812836.1"/>
    </source>
</evidence>
<dbReference type="InterPro" id="IPR001680">
    <property type="entry name" value="WD40_rpt"/>
</dbReference>
<organism evidence="9">
    <name type="scientific">Ostreococcus mediterraneus</name>
    <dbReference type="NCBI Taxonomy" id="1486918"/>
    <lineage>
        <taxon>Eukaryota</taxon>
        <taxon>Viridiplantae</taxon>
        <taxon>Chlorophyta</taxon>
        <taxon>Mamiellophyceae</taxon>
        <taxon>Mamiellales</taxon>
        <taxon>Bathycoccaceae</taxon>
        <taxon>Ostreococcus</taxon>
    </lineage>
</organism>
<dbReference type="GO" id="GO:0016282">
    <property type="term" value="C:eukaryotic 43S preinitiation complex"/>
    <property type="evidence" value="ECO:0007669"/>
    <property type="project" value="UniProtKB-UniRule"/>
</dbReference>
<evidence type="ECO:0000256" key="5">
    <source>
        <dbReference type="ARBA" id="ARBA00022917"/>
    </source>
</evidence>
<feature type="repeat" description="WD" evidence="8">
    <location>
        <begin position="281"/>
        <end position="311"/>
    </location>
</feature>
<dbReference type="InterPro" id="IPR036322">
    <property type="entry name" value="WD40_repeat_dom_sf"/>
</dbReference>
<dbReference type="GO" id="GO:0071541">
    <property type="term" value="C:eukaryotic translation initiation factor 3 complex, eIF3m"/>
    <property type="evidence" value="ECO:0007669"/>
    <property type="project" value="TreeGrafter"/>
</dbReference>
<dbReference type="PANTHER" id="PTHR19877">
    <property type="entry name" value="EUKARYOTIC TRANSLATION INITIATION FACTOR 3 SUBUNIT I"/>
    <property type="match status" value="1"/>
</dbReference>
<dbReference type="GO" id="GO:0001732">
    <property type="term" value="P:formation of cytoplasmic translation initiation complex"/>
    <property type="evidence" value="ECO:0007669"/>
    <property type="project" value="UniProtKB-UniRule"/>
</dbReference>
<feature type="repeat" description="WD" evidence="8">
    <location>
        <begin position="48"/>
        <end position="89"/>
    </location>
</feature>
<evidence type="ECO:0000256" key="3">
    <source>
        <dbReference type="ARBA" id="ARBA00022574"/>
    </source>
</evidence>
<evidence type="ECO:0000256" key="4">
    <source>
        <dbReference type="ARBA" id="ARBA00022737"/>
    </source>
</evidence>
<dbReference type="PROSITE" id="PS00678">
    <property type="entry name" value="WD_REPEATS_1"/>
    <property type="match status" value="2"/>
</dbReference>
<reference evidence="9" key="1">
    <citation type="submission" date="2021-01" db="EMBL/GenBank/DDBJ databases">
        <authorList>
            <person name="Corre E."/>
            <person name="Pelletier E."/>
            <person name="Niang G."/>
            <person name="Scheremetjew M."/>
            <person name="Finn R."/>
            <person name="Kale V."/>
            <person name="Holt S."/>
            <person name="Cochrane G."/>
            <person name="Meng A."/>
            <person name="Brown T."/>
            <person name="Cohen L."/>
        </authorList>
    </citation>
    <scope>NUCLEOTIDE SEQUENCE</scope>
    <source>
        <strain evidence="9">Clade-D-RCC1621</strain>
    </source>
</reference>
<dbReference type="AlphaFoldDB" id="A0A7S0WE63"/>
<dbReference type="InterPro" id="IPR015943">
    <property type="entry name" value="WD40/YVTN_repeat-like_dom_sf"/>
</dbReference>
<name>A0A7S0WE63_9CHLO</name>
<protein>
    <recommendedName>
        <fullName evidence="7">Eukaryotic translation initiation factor 3 subunit I</fullName>
        <shortName evidence="7">eIF3i</shortName>
    </recommendedName>
</protein>
<comment type="function">
    <text evidence="7">Component of the eukaryotic translation initiation factor 3 (eIF-3) complex, which is involved in protein synthesis of a specialized repertoire of mRNAs and, together with other initiation factors, stimulates binding of mRNA and methionyl-tRNAi to the 40S ribosome. The eIF-3 complex specifically targets and initiates translation of a subset of mRNAs involved in cell proliferation.</text>
</comment>
<comment type="subcellular location">
    <subcellularLocation>
        <location evidence="7">Cytoplasm</location>
    </subcellularLocation>
</comment>
<evidence type="ECO:0000256" key="7">
    <source>
        <dbReference type="HAMAP-Rule" id="MF_03008"/>
    </source>
</evidence>
<dbReference type="CDD" id="cd00200">
    <property type="entry name" value="WD40"/>
    <property type="match status" value="1"/>
</dbReference>
<keyword evidence="5 7" id="KW-0648">Protein biosynthesis</keyword>
<feature type="repeat" description="WD" evidence="8">
    <location>
        <begin position="6"/>
        <end position="47"/>
    </location>
</feature>
<dbReference type="EMBL" id="HBFO01005636">
    <property type="protein sequence ID" value="CAD8812836.1"/>
    <property type="molecule type" value="Transcribed_RNA"/>
</dbReference>
<dbReference type="InterPro" id="IPR019775">
    <property type="entry name" value="WD40_repeat_CS"/>
</dbReference>
<comment type="similarity">
    <text evidence="6">Belongs to the WD repeat STRAP family.</text>
</comment>
<evidence type="ECO:0000256" key="6">
    <source>
        <dbReference type="ARBA" id="ARBA00038394"/>
    </source>
</evidence>
<keyword evidence="1 7" id="KW-0963">Cytoplasm</keyword>
<dbReference type="GO" id="GO:0003723">
    <property type="term" value="F:RNA binding"/>
    <property type="evidence" value="ECO:0007669"/>
    <property type="project" value="TreeGrafter"/>
</dbReference>
<evidence type="ECO:0000256" key="2">
    <source>
        <dbReference type="ARBA" id="ARBA00022540"/>
    </source>
</evidence>
<proteinExistence type="inferred from homology"/>
<dbReference type="Gene3D" id="2.130.10.10">
    <property type="entry name" value="YVTN repeat-like/Quinoprotein amine dehydrogenase"/>
    <property type="match status" value="1"/>
</dbReference>
<dbReference type="SMART" id="SM00320">
    <property type="entry name" value="WD40"/>
    <property type="match status" value="6"/>
</dbReference>
<dbReference type="HAMAP" id="MF_03008">
    <property type="entry name" value="eIF3i"/>
    <property type="match status" value="1"/>
</dbReference>
<dbReference type="Pfam" id="PF24805">
    <property type="entry name" value="EIF3I"/>
    <property type="match status" value="1"/>
</dbReference>
<dbReference type="GO" id="GO:0003743">
    <property type="term" value="F:translation initiation factor activity"/>
    <property type="evidence" value="ECO:0007669"/>
    <property type="project" value="UniProtKB-UniRule"/>
</dbReference>
<accession>A0A7S0WE63</accession>
<evidence type="ECO:0000256" key="8">
    <source>
        <dbReference type="PROSITE-ProRule" id="PRU00221"/>
    </source>
</evidence>
<dbReference type="PROSITE" id="PS50294">
    <property type="entry name" value="WD_REPEATS_REGION"/>
    <property type="match status" value="3"/>
</dbReference>
<dbReference type="SUPFAM" id="SSF50978">
    <property type="entry name" value="WD40 repeat-like"/>
    <property type="match status" value="1"/>
</dbReference>